<comment type="similarity">
    <text evidence="2">Belongs to the MSOX/MTOX family.</text>
</comment>
<dbReference type="Proteomes" id="UP000193986">
    <property type="component" value="Unassembled WGS sequence"/>
</dbReference>
<evidence type="ECO:0000313" key="7">
    <source>
        <dbReference type="EMBL" id="ORY25473.1"/>
    </source>
</evidence>
<feature type="domain" description="Rhodanese" evidence="6">
    <location>
        <begin position="2"/>
        <end position="37"/>
    </location>
</feature>
<dbReference type="InterPro" id="IPR001763">
    <property type="entry name" value="Rhodanese-like_dom"/>
</dbReference>
<dbReference type="AlphaFoldDB" id="A0A1Y2ASD2"/>
<dbReference type="InterPro" id="IPR006076">
    <property type="entry name" value="FAD-dep_OxRdtase"/>
</dbReference>
<evidence type="ECO:0000259" key="6">
    <source>
        <dbReference type="PROSITE" id="PS50206"/>
    </source>
</evidence>
<dbReference type="PANTHER" id="PTHR10961:SF26">
    <property type="entry name" value="L-SACCHAROPINE OXIDASE"/>
    <property type="match status" value="1"/>
</dbReference>
<dbReference type="PANTHER" id="PTHR10961">
    <property type="entry name" value="PEROXISOMAL SARCOSINE OXIDASE"/>
    <property type="match status" value="1"/>
</dbReference>
<dbReference type="InterPro" id="IPR045170">
    <property type="entry name" value="MTOX"/>
</dbReference>
<evidence type="ECO:0000256" key="3">
    <source>
        <dbReference type="ARBA" id="ARBA00022630"/>
    </source>
</evidence>
<dbReference type="GO" id="GO:0008115">
    <property type="term" value="F:sarcosine oxidase activity"/>
    <property type="evidence" value="ECO:0007669"/>
    <property type="project" value="TreeGrafter"/>
</dbReference>
<evidence type="ECO:0000313" key="8">
    <source>
        <dbReference type="Proteomes" id="UP000193986"/>
    </source>
</evidence>
<keyword evidence="4" id="KW-0274">FAD</keyword>
<gene>
    <name evidence="7" type="ORF">BCR39DRAFT_544254</name>
</gene>
<dbReference type="STRING" id="71784.A0A1Y2ASD2"/>
<evidence type="ECO:0000256" key="4">
    <source>
        <dbReference type="ARBA" id="ARBA00022827"/>
    </source>
</evidence>
<comment type="caution">
    <text evidence="7">The sequence shown here is derived from an EMBL/GenBank/DDBJ whole genome shotgun (WGS) entry which is preliminary data.</text>
</comment>
<protein>
    <submittedName>
        <fullName evidence="7">Peroxisomal sarcosine oxidase</fullName>
    </submittedName>
</protein>
<proteinExistence type="inferred from homology"/>
<dbReference type="InParanoid" id="A0A1Y2ASD2"/>
<accession>A0A1Y2ASD2</accession>
<dbReference type="OrthoDB" id="2219495at2759"/>
<name>A0A1Y2ASD2_9TREE</name>
<dbReference type="PROSITE" id="PS50206">
    <property type="entry name" value="RHODANESE_3"/>
    <property type="match status" value="1"/>
</dbReference>
<dbReference type="InterPro" id="IPR036188">
    <property type="entry name" value="FAD/NAD-bd_sf"/>
</dbReference>
<dbReference type="FunCoup" id="A0A1Y2ASD2">
    <property type="interactions" value="78"/>
</dbReference>
<sequence>MIAKNAEILVVGGGGVMGSSTALHLARRGYTNVRIMDMFQLPSANSAGNDMNKASFCLMYGKQLKPSQLISTQYVDGIWGRLAFETWGAWSDDQLFSPYLHGTGRVDLASADNPTRLASLRKQYERSREIGRADNVEWLDSREAILKRAPYLSHGLIEGWSGLWIRDAGWMAARDALKAIGDELERLGVNSVYGTSGTFDSLLLGPDGRTVTGVRAANGTEWKADLVVIAAGAWSPVLVDLEGQCESKCWQFGHIQLSPEETANLKNMPAMYNNGLGFFFEPSTEGVMKIVNEFEGYTRLSSCKPFGSNSEVTMSVPRSHAIHTTDTIPDEGLKAIQNVVDTCLPAFKDREIFDTALCWCTDSIDGNWLICEHPRYDGLTVATGDSGHTFKMLPIVGSYVVDCIEGTLSSEDKGLWRWRPEVKRGVPYGRDVITPKDLSQVEGWRHDA</sequence>
<organism evidence="7 8">
    <name type="scientific">Naematelia encephala</name>
    <dbReference type="NCBI Taxonomy" id="71784"/>
    <lineage>
        <taxon>Eukaryota</taxon>
        <taxon>Fungi</taxon>
        <taxon>Dikarya</taxon>
        <taxon>Basidiomycota</taxon>
        <taxon>Agaricomycotina</taxon>
        <taxon>Tremellomycetes</taxon>
        <taxon>Tremellales</taxon>
        <taxon>Naemateliaceae</taxon>
        <taxon>Naematelia</taxon>
    </lineage>
</organism>
<dbReference type="SUPFAM" id="SSF51905">
    <property type="entry name" value="FAD/NAD(P)-binding domain"/>
    <property type="match status" value="1"/>
</dbReference>
<keyword evidence="8" id="KW-1185">Reference proteome</keyword>
<dbReference type="GO" id="GO:0050660">
    <property type="term" value="F:flavin adenine dinucleotide binding"/>
    <property type="evidence" value="ECO:0007669"/>
    <property type="project" value="InterPro"/>
</dbReference>
<dbReference type="GO" id="GO:0051698">
    <property type="term" value="F:saccharopine oxidase activity"/>
    <property type="evidence" value="ECO:0007669"/>
    <property type="project" value="TreeGrafter"/>
</dbReference>
<evidence type="ECO:0000256" key="5">
    <source>
        <dbReference type="ARBA" id="ARBA00023002"/>
    </source>
</evidence>
<dbReference type="Gene3D" id="3.30.9.10">
    <property type="entry name" value="D-Amino Acid Oxidase, subunit A, domain 2"/>
    <property type="match status" value="1"/>
</dbReference>
<dbReference type="Gene3D" id="3.50.50.60">
    <property type="entry name" value="FAD/NAD(P)-binding domain"/>
    <property type="match status" value="1"/>
</dbReference>
<evidence type="ECO:0000256" key="2">
    <source>
        <dbReference type="ARBA" id="ARBA00010989"/>
    </source>
</evidence>
<keyword evidence="3" id="KW-0285">Flavoprotein</keyword>
<reference evidence="7 8" key="1">
    <citation type="submission" date="2016-07" db="EMBL/GenBank/DDBJ databases">
        <title>Pervasive Adenine N6-methylation of Active Genes in Fungi.</title>
        <authorList>
            <consortium name="DOE Joint Genome Institute"/>
            <person name="Mondo S.J."/>
            <person name="Dannebaum R.O."/>
            <person name="Kuo R.C."/>
            <person name="Labutti K."/>
            <person name="Haridas S."/>
            <person name="Kuo A."/>
            <person name="Salamov A."/>
            <person name="Ahrendt S.R."/>
            <person name="Lipzen A."/>
            <person name="Sullivan W."/>
            <person name="Andreopoulos W.B."/>
            <person name="Clum A."/>
            <person name="Lindquist E."/>
            <person name="Daum C."/>
            <person name="Ramamoorthy G.K."/>
            <person name="Gryganskyi A."/>
            <person name="Culley D."/>
            <person name="Magnuson J.K."/>
            <person name="James T.Y."/>
            <person name="O'Malley M.A."/>
            <person name="Stajich J.E."/>
            <person name="Spatafora J.W."/>
            <person name="Visel A."/>
            <person name="Grigoriev I.V."/>
        </authorList>
    </citation>
    <scope>NUCLEOTIDE SEQUENCE [LARGE SCALE GENOMIC DNA]</scope>
    <source>
        <strain evidence="7 8">68-887.2</strain>
    </source>
</reference>
<dbReference type="Pfam" id="PF01266">
    <property type="entry name" value="DAO"/>
    <property type="match status" value="1"/>
</dbReference>
<comment type="cofactor">
    <cofactor evidence="1">
        <name>FAD</name>
        <dbReference type="ChEBI" id="CHEBI:57692"/>
    </cofactor>
</comment>
<evidence type="ECO:0000256" key="1">
    <source>
        <dbReference type="ARBA" id="ARBA00001974"/>
    </source>
</evidence>
<dbReference type="EMBL" id="MCFC01000057">
    <property type="protein sequence ID" value="ORY25473.1"/>
    <property type="molecule type" value="Genomic_DNA"/>
</dbReference>
<keyword evidence="5" id="KW-0560">Oxidoreductase</keyword>